<reference evidence="2" key="1">
    <citation type="submission" date="2021-01" db="EMBL/GenBank/DDBJ databases">
        <title>Phytophthora aleatoria, a newly-described species from Pinus radiata is distinct from Phytophthora cactorum isolates based on comparative genomics.</title>
        <authorList>
            <person name="Mcdougal R."/>
            <person name="Panda P."/>
            <person name="Williams N."/>
            <person name="Studholme D.J."/>
        </authorList>
    </citation>
    <scope>NUCLEOTIDE SEQUENCE</scope>
    <source>
        <strain evidence="2">NZFS 4037</strain>
    </source>
</reference>
<keyword evidence="1" id="KW-0472">Membrane</keyword>
<comment type="caution">
    <text evidence="2">The sequence shown here is derived from an EMBL/GenBank/DDBJ whole genome shotgun (WGS) entry which is preliminary data.</text>
</comment>
<feature type="transmembrane region" description="Helical" evidence="1">
    <location>
        <begin position="389"/>
        <end position="412"/>
    </location>
</feature>
<evidence type="ECO:0000256" key="1">
    <source>
        <dbReference type="SAM" id="Phobius"/>
    </source>
</evidence>
<proteinExistence type="predicted"/>
<gene>
    <name evidence="2" type="ORF">JG688_00015798</name>
</gene>
<evidence type="ECO:0000313" key="3">
    <source>
        <dbReference type="Proteomes" id="UP000709295"/>
    </source>
</evidence>
<dbReference type="Proteomes" id="UP000709295">
    <property type="component" value="Unassembled WGS sequence"/>
</dbReference>
<sequence length="442" mass="48987">MGLSSLPDPKLPHRNDHDSDTSAFKLNCLSQLSRRSWRFVLGYGMTAAGVAIANNAFISLVARVFPVPFTQFAPTLPMAAVGGILNRFFLQKPEIKARAEKIDQWIAMDMVPIHVYPIFTAVFMALKPSQQLWLSLLLPVIKRLLGLVIWLVLQGDLDLVGPTTCSVGHLYHVLFTAMCLQNAKSLETLGAVVLVNTLQMVLNCRDNVKDAASIQRTKPQHSDSSISAKDDVVATTLSFAQQEHVSKSLHRKLPSRMFSKYPGYQTIDFMTRHQILMQQNEPSSTPNATPLVVNDSSRPRSLLSAASLSKQTTSPTDQELTQIFPLGPAVRESGRSLLKTSRAKMVPAMQSRGSYVGQSEIYVRDITSALHQTEIILLRSYITIFALTFYGKSTVAFLGVLANALMLCIVFFNSRDLPCSGFLVTQPEIYFHDVCNGDIHRC</sequence>
<protein>
    <recommendedName>
        <fullName evidence="4">Transmembrane protein</fullName>
    </recommendedName>
</protein>
<dbReference type="EMBL" id="JAENGY010001796">
    <property type="protein sequence ID" value="KAG6946861.1"/>
    <property type="molecule type" value="Genomic_DNA"/>
</dbReference>
<accession>A0A8J5I9H2</accession>
<feature type="transmembrane region" description="Helical" evidence="1">
    <location>
        <begin position="71"/>
        <end position="90"/>
    </location>
</feature>
<evidence type="ECO:0008006" key="4">
    <source>
        <dbReference type="Google" id="ProtNLM"/>
    </source>
</evidence>
<name>A0A8J5I9H2_9STRA</name>
<keyword evidence="1" id="KW-0812">Transmembrane</keyword>
<keyword evidence="1" id="KW-1133">Transmembrane helix</keyword>
<feature type="transmembrane region" description="Helical" evidence="1">
    <location>
        <begin position="40"/>
        <end position="65"/>
    </location>
</feature>
<dbReference type="AlphaFoldDB" id="A0A8J5I9H2"/>
<evidence type="ECO:0000313" key="2">
    <source>
        <dbReference type="EMBL" id="KAG6946861.1"/>
    </source>
</evidence>
<organism evidence="2 3">
    <name type="scientific">Phytophthora aleatoria</name>
    <dbReference type="NCBI Taxonomy" id="2496075"/>
    <lineage>
        <taxon>Eukaryota</taxon>
        <taxon>Sar</taxon>
        <taxon>Stramenopiles</taxon>
        <taxon>Oomycota</taxon>
        <taxon>Peronosporomycetes</taxon>
        <taxon>Peronosporales</taxon>
        <taxon>Peronosporaceae</taxon>
        <taxon>Phytophthora</taxon>
    </lineage>
</organism>
<keyword evidence="3" id="KW-1185">Reference proteome</keyword>
<feature type="transmembrane region" description="Helical" evidence="1">
    <location>
        <begin position="102"/>
        <end position="126"/>
    </location>
</feature>